<dbReference type="PANTHER" id="PTHR38441:SF1">
    <property type="entry name" value="MEMBRANE PROTEIN"/>
    <property type="match status" value="1"/>
</dbReference>
<dbReference type="EMBL" id="AP022593">
    <property type="protein sequence ID" value="BBY52019.1"/>
    <property type="molecule type" value="Genomic_DNA"/>
</dbReference>
<keyword evidence="1" id="KW-0812">Transmembrane</keyword>
<dbReference type="InterPro" id="IPR007436">
    <property type="entry name" value="DUF485"/>
</dbReference>
<dbReference type="AlphaFoldDB" id="A0A7I7S6S7"/>
<keyword evidence="1" id="KW-0472">Membrane</keyword>
<dbReference type="RefSeq" id="WP_235887318.1">
    <property type="nucleotide sequence ID" value="NZ_AP022593.1"/>
</dbReference>
<dbReference type="KEGG" id="marz:MARA_54870"/>
<protein>
    <submittedName>
        <fullName evidence="2">Membrane protein</fullName>
    </submittedName>
</protein>
<reference evidence="2 3" key="1">
    <citation type="journal article" date="2019" name="Emerg. Microbes Infect.">
        <title>Comprehensive subspecies identification of 175 nontuberculous mycobacteria species based on 7547 genomic profiles.</title>
        <authorList>
            <person name="Matsumoto Y."/>
            <person name="Kinjo T."/>
            <person name="Motooka D."/>
            <person name="Nabeya D."/>
            <person name="Jung N."/>
            <person name="Uechi K."/>
            <person name="Horii T."/>
            <person name="Iida T."/>
            <person name="Fujita J."/>
            <person name="Nakamura S."/>
        </authorList>
    </citation>
    <scope>NUCLEOTIDE SEQUENCE [LARGE SCALE GENOMIC DNA]</scope>
    <source>
        <strain evidence="2 3">JCM 18538</strain>
    </source>
</reference>
<evidence type="ECO:0000313" key="2">
    <source>
        <dbReference type="EMBL" id="BBY52019.1"/>
    </source>
</evidence>
<sequence>MPETIPSDPAAAISGERYLEVQASPEFQELRSRLRRFVFPMTAFFLIWYGLYVLLGAFAHDFMATQVFGNVNVGLLIGLGQFLTTFIITGIYVRFANRNLDPRASAIRGDLEAELEGRVK</sequence>
<dbReference type="PANTHER" id="PTHR38441">
    <property type="entry name" value="INTEGRAL MEMBRANE PROTEIN-RELATED"/>
    <property type="match status" value="1"/>
</dbReference>
<dbReference type="Proteomes" id="UP000467428">
    <property type="component" value="Chromosome"/>
</dbReference>
<feature type="transmembrane region" description="Helical" evidence="1">
    <location>
        <begin position="71"/>
        <end position="93"/>
    </location>
</feature>
<keyword evidence="3" id="KW-1185">Reference proteome</keyword>
<accession>A0A7I7S6S7</accession>
<proteinExistence type="predicted"/>
<evidence type="ECO:0000313" key="3">
    <source>
        <dbReference type="Proteomes" id="UP000467428"/>
    </source>
</evidence>
<dbReference type="Pfam" id="PF04341">
    <property type="entry name" value="DUF485"/>
    <property type="match status" value="1"/>
</dbReference>
<organism evidence="2 3">
    <name type="scientific">Mycolicibacterium arabiense</name>
    <dbReference type="NCBI Taxonomy" id="1286181"/>
    <lineage>
        <taxon>Bacteria</taxon>
        <taxon>Bacillati</taxon>
        <taxon>Actinomycetota</taxon>
        <taxon>Actinomycetes</taxon>
        <taxon>Mycobacteriales</taxon>
        <taxon>Mycobacteriaceae</taxon>
        <taxon>Mycolicibacterium</taxon>
    </lineage>
</organism>
<feature type="transmembrane region" description="Helical" evidence="1">
    <location>
        <begin position="37"/>
        <end position="59"/>
    </location>
</feature>
<keyword evidence="1" id="KW-1133">Transmembrane helix</keyword>
<name>A0A7I7S6S7_9MYCO</name>
<evidence type="ECO:0000256" key="1">
    <source>
        <dbReference type="SAM" id="Phobius"/>
    </source>
</evidence>
<geneLocation type="plasmid" evidence="3">
    <name>pjcm18538 dna</name>
</geneLocation>
<gene>
    <name evidence="2" type="ORF">MARA_54870</name>
</gene>